<accession>A0A1I3IY01</accession>
<organism evidence="3 4">
    <name type="scientific">Jannaschia pohangensis</name>
    <dbReference type="NCBI Taxonomy" id="390807"/>
    <lineage>
        <taxon>Bacteria</taxon>
        <taxon>Pseudomonadati</taxon>
        <taxon>Pseudomonadota</taxon>
        <taxon>Alphaproteobacteria</taxon>
        <taxon>Rhodobacterales</taxon>
        <taxon>Roseobacteraceae</taxon>
        <taxon>Jannaschia</taxon>
    </lineage>
</organism>
<evidence type="ECO:0000256" key="1">
    <source>
        <dbReference type="SAM" id="MobiDB-lite"/>
    </source>
</evidence>
<dbReference type="AlphaFoldDB" id="A0A1I3IY01"/>
<sequence>MPKKNNTEEGVGVSARGGVHSSRARRLSDRVEQNSGSKGFGAVPLSLGAVIVAIGAVSFLSLRSDPAVDSAADTPIAAVSIETPALDATPSPVAEIEIEAPTQDVALIEASPDTPAASDDPVEVVATASVTEATPEAAPLRNFTTSTIACVAAVEFNLMAMERGRSTATVSADWSSRQQQVTDLVQKVLDCPQAGFQVVGSLQLLEVGLADLEVIWDRDTAQLELRTVARASLDPARPTQDPAETGADADALPWTNFTMR</sequence>
<keyword evidence="2" id="KW-0812">Transmembrane</keyword>
<keyword evidence="4" id="KW-1185">Reference proteome</keyword>
<proteinExistence type="predicted"/>
<dbReference type="Proteomes" id="UP000199110">
    <property type="component" value="Unassembled WGS sequence"/>
</dbReference>
<dbReference type="STRING" id="390807.SAMN04488095_1141"/>
<feature type="region of interest" description="Disordered" evidence="1">
    <location>
        <begin position="234"/>
        <end position="260"/>
    </location>
</feature>
<protein>
    <submittedName>
        <fullName evidence="3">Uncharacterized protein</fullName>
    </submittedName>
</protein>
<reference evidence="3 4" key="1">
    <citation type="submission" date="2016-10" db="EMBL/GenBank/DDBJ databases">
        <authorList>
            <person name="de Groot N.N."/>
        </authorList>
    </citation>
    <scope>NUCLEOTIDE SEQUENCE [LARGE SCALE GENOMIC DNA]</scope>
    <source>
        <strain evidence="3 4">DSM 19073</strain>
    </source>
</reference>
<keyword evidence="2" id="KW-0472">Membrane</keyword>
<feature type="transmembrane region" description="Helical" evidence="2">
    <location>
        <begin position="40"/>
        <end position="62"/>
    </location>
</feature>
<dbReference type="EMBL" id="FORA01000001">
    <property type="protein sequence ID" value="SFI52851.1"/>
    <property type="molecule type" value="Genomic_DNA"/>
</dbReference>
<dbReference type="RefSeq" id="WP_139212268.1">
    <property type="nucleotide sequence ID" value="NZ_FORA01000001.1"/>
</dbReference>
<evidence type="ECO:0000256" key="2">
    <source>
        <dbReference type="SAM" id="Phobius"/>
    </source>
</evidence>
<name>A0A1I3IY01_9RHOB</name>
<evidence type="ECO:0000313" key="3">
    <source>
        <dbReference type="EMBL" id="SFI52851.1"/>
    </source>
</evidence>
<keyword evidence="2" id="KW-1133">Transmembrane helix</keyword>
<feature type="region of interest" description="Disordered" evidence="1">
    <location>
        <begin position="1"/>
        <end position="38"/>
    </location>
</feature>
<evidence type="ECO:0000313" key="4">
    <source>
        <dbReference type="Proteomes" id="UP000199110"/>
    </source>
</evidence>
<gene>
    <name evidence="3" type="ORF">SAMN04488095_1141</name>
</gene>